<gene>
    <name evidence="2" type="ORF">AAFC00_003853</name>
</gene>
<proteinExistence type="predicted"/>
<sequence length="281" mass="30752">MSALGLADYASSSDEEDGTPTQPPLSAPAQQSIKVAEEPEEQSESVKSNGVTCKQPAFDTSPEARPEPAAPTVGPALGPAAGPAAMPEHLPDDMTDLAEDDDEDAQPPTSPYTTNRLLLRNLTMPPVPNFDIPPSPPGTPPAATTAKFTRFLELKKKGVHFNQRLHQSAALRNPGLLAKLMDFAGISERDQYASALPEALAVPAEFPEWAYADELVKEHERIARRKEEEISKSVREAVDFVPAKRAADSDRPEAKRSRFDDKAPRDAGRYHDRDRRDRGRR</sequence>
<dbReference type="RefSeq" id="XP_069201215.1">
    <property type="nucleotide sequence ID" value="XM_069343389.1"/>
</dbReference>
<feature type="region of interest" description="Disordered" evidence="1">
    <location>
        <begin position="1"/>
        <end position="118"/>
    </location>
</feature>
<protein>
    <recommendedName>
        <fullName evidence="4">HCNGP-like protein</fullName>
    </recommendedName>
</protein>
<dbReference type="Pfam" id="PF07818">
    <property type="entry name" value="HCNGP"/>
    <property type="match status" value="1"/>
</dbReference>
<evidence type="ECO:0000313" key="2">
    <source>
        <dbReference type="EMBL" id="KAL1304941.1"/>
    </source>
</evidence>
<feature type="region of interest" description="Disordered" evidence="1">
    <location>
        <begin position="241"/>
        <end position="281"/>
    </location>
</feature>
<dbReference type="EMBL" id="JBFMKM010000008">
    <property type="protein sequence ID" value="KAL1304941.1"/>
    <property type="molecule type" value="Genomic_DNA"/>
</dbReference>
<dbReference type="InterPro" id="IPR012479">
    <property type="entry name" value="SAP30BP"/>
</dbReference>
<feature type="compositionally biased region" description="Pro residues" evidence="1">
    <location>
        <begin position="125"/>
        <end position="140"/>
    </location>
</feature>
<dbReference type="GeneID" id="95977553"/>
<accession>A0ABR3PGS7</accession>
<feature type="compositionally biased region" description="Basic and acidic residues" evidence="1">
    <location>
        <begin position="245"/>
        <end position="281"/>
    </location>
</feature>
<feature type="compositionally biased region" description="Acidic residues" evidence="1">
    <location>
        <begin position="93"/>
        <end position="105"/>
    </location>
</feature>
<evidence type="ECO:0008006" key="4">
    <source>
        <dbReference type="Google" id="ProtNLM"/>
    </source>
</evidence>
<reference evidence="2 3" key="1">
    <citation type="submission" date="2024-07" db="EMBL/GenBank/DDBJ databases">
        <title>Draft sequence of the Neodothiora populina.</title>
        <authorList>
            <person name="Drown D.D."/>
            <person name="Schuette U.S."/>
            <person name="Buechlein A.B."/>
            <person name="Rusch D.R."/>
            <person name="Winton L.W."/>
            <person name="Adams G.A."/>
        </authorList>
    </citation>
    <scope>NUCLEOTIDE SEQUENCE [LARGE SCALE GENOMIC DNA]</scope>
    <source>
        <strain evidence="2 3">CPC 39397</strain>
    </source>
</reference>
<dbReference type="Proteomes" id="UP001562354">
    <property type="component" value="Unassembled WGS sequence"/>
</dbReference>
<name>A0ABR3PGS7_9PEZI</name>
<comment type="caution">
    <text evidence="2">The sequence shown here is derived from an EMBL/GenBank/DDBJ whole genome shotgun (WGS) entry which is preliminary data.</text>
</comment>
<dbReference type="PANTHER" id="PTHR13464">
    <property type="entry name" value="TRANSCRIPTIONAL REGULATOR PROTEIN HCNGP"/>
    <property type="match status" value="1"/>
</dbReference>
<organism evidence="2 3">
    <name type="scientific">Neodothiora populina</name>
    <dbReference type="NCBI Taxonomy" id="2781224"/>
    <lineage>
        <taxon>Eukaryota</taxon>
        <taxon>Fungi</taxon>
        <taxon>Dikarya</taxon>
        <taxon>Ascomycota</taxon>
        <taxon>Pezizomycotina</taxon>
        <taxon>Dothideomycetes</taxon>
        <taxon>Dothideomycetidae</taxon>
        <taxon>Dothideales</taxon>
        <taxon>Dothioraceae</taxon>
        <taxon>Neodothiora</taxon>
    </lineage>
</organism>
<keyword evidence="3" id="KW-1185">Reference proteome</keyword>
<dbReference type="PANTHER" id="PTHR13464:SF0">
    <property type="entry name" value="SAP30-BINDING PROTEIN"/>
    <property type="match status" value="1"/>
</dbReference>
<evidence type="ECO:0000256" key="1">
    <source>
        <dbReference type="SAM" id="MobiDB-lite"/>
    </source>
</evidence>
<evidence type="ECO:0000313" key="3">
    <source>
        <dbReference type="Proteomes" id="UP001562354"/>
    </source>
</evidence>
<feature type="region of interest" description="Disordered" evidence="1">
    <location>
        <begin position="124"/>
        <end position="143"/>
    </location>
</feature>
<feature type="compositionally biased region" description="Low complexity" evidence="1">
    <location>
        <begin position="70"/>
        <end position="87"/>
    </location>
</feature>